<evidence type="ECO:0000256" key="6">
    <source>
        <dbReference type="ARBA" id="ARBA00022475"/>
    </source>
</evidence>
<gene>
    <name evidence="15" type="primary">LOC100897688</name>
</gene>
<keyword evidence="14" id="KW-1185">Reference proteome</keyword>
<sequence>MDYTEIIANLATVATVINFASGVEICYKIYRQNSTVDCTPAPFMMGMLCSFLWFQYGIRKPDMTVTSVNVFGFTLWTAFLFWFYLYSKPKSHLNTHIGILLIVIFGTHFLLFYGLEDVDTALKVAGYMGVISSLAYFASPLLLLAKVLQTRCSQCLPLPLIVSSFCTASLWTLYGLLREDSFIVVPNGIASVITSSQLFLICIFPRKPQGDLTRLVI</sequence>
<feature type="transmembrane region" description="Helical" evidence="13">
    <location>
        <begin position="156"/>
        <end position="177"/>
    </location>
</feature>
<keyword evidence="11" id="KW-0333">Golgi apparatus</keyword>
<comment type="subcellular location">
    <subcellularLocation>
        <location evidence="1">Cell membrane</location>
        <topology evidence="1">Multi-pass membrane protein</topology>
    </subcellularLocation>
    <subcellularLocation>
        <location evidence="2">Golgi apparatus membrane</location>
        <topology evidence="2">Multi-pass membrane protein</topology>
    </subcellularLocation>
</comment>
<feature type="transmembrane region" description="Helical" evidence="13">
    <location>
        <begin position="97"/>
        <end position="115"/>
    </location>
</feature>
<organism evidence="14 15">
    <name type="scientific">Galendromus occidentalis</name>
    <name type="common">western predatory mite</name>
    <dbReference type="NCBI Taxonomy" id="34638"/>
    <lineage>
        <taxon>Eukaryota</taxon>
        <taxon>Metazoa</taxon>
        <taxon>Ecdysozoa</taxon>
        <taxon>Arthropoda</taxon>
        <taxon>Chelicerata</taxon>
        <taxon>Arachnida</taxon>
        <taxon>Acari</taxon>
        <taxon>Parasitiformes</taxon>
        <taxon>Mesostigmata</taxon>
        <taxon>Gamasina</taxon>
        <taxon>Phytoseioidea</taxon>
        <taxon>Phytoseiidae</taxon>
        <taxon>Typhlodrominae</taxon>
        <taxon>Galendromus</taxon>
    </lineage>
</organism>
<evidence type="ECO:0000256" key="3">
    <source>
        <dbReference type="ARBA" id="ARBA00007809"/>
    </source>
</evidence>
<evidence type="ECO:0000313" key="14">
    <source>
        <dbReference type="Proteomes" id="UP000694867"/>
    </source>
</evidence>
<feature type="transmembrane region" description="Helical" evidence="13">
    <location>
        <begin position="183"/>
        <end position="204"/>
    </location>
</feature>
<dbReference type="InterPro" id="IPR004316">
    <property type="entry name" value="SWEET_rpt"/>
</dbReference>
<dbReference type="Pfam" id="PF03083">
    <property type="entry name" value="MtN3_slv"/>
    <property type="match status" value="2"/>
</dbReference>
<feature type="transmembrane region" description="Helical" evidence="13">
    <location>
        <begin position="39"/>
        <end position="58"/>
    </location>
</feature>
<evidence type="ECO:0000256" key="12">
    <source>
        <dbReference type="ARBA" id="ARBA00023136"/>
    </source>
</evidence>
<dbReference type="PANTHER" id="PTHR10791:SF112">
    <property type="entry name" value="SUGAR TRANSPORTER SWEET1"/>
    <property type="match status" value="1"/>
</dbReference>
<dbReference type="GO" id="GO:0000139">
    <property type="term" value="C:Golgi membrane"/>
    <property type="evidence" value="ECO:0007669"/>
    <property type="project" value="UniProtKB-SubCell"/>
</dbReference>
<evidence type="ECO:0000256" key="11">
    <source>
        <dbReference type="ARBA" id="ARBA00023034"/>
    </source>
</evidence>
<comment type="similarity">
    <text evidence="3">Belongs to the SWEET sugar transporter family.</text>
</comment>
<feature type="transmembrane region" description="Helical" evidence="13">
    <location>
        <begin position="6"/>
        <end position="27"/>
    </location>
</feature>
<keyword evidence="7 15" id="KW-0762">Sugar transport</keyword>
<proteinExistence type="inferred from homology"/>
<keyword evidence="10 13" id="KW-1133">Transmembrane helix</keyword>
<evidence type="ECO:0000313" key="15">
    <source>
        <dbReference type="RefSeq" id="XP_003743689.1"/>
    </source>
</evidence>
<keyword evidence="12 13" id="KW-0472">Membrane</keyword>
<evidence type="ECO:0000256" key="7">
    <source>
        <dbReference type="ARBA" id="ARBA00022597"/>
    </source>
</evidence>
<evidence type="ECO:0000256" key="5">
    <source>
        <dbReference type="ARBA" id="ARBA00022448"/>
    </source>
</evidence>
<evidence type="ECO:0000256" key="1">
    <source>
        <dbReference type="ARBA" id="ARBA00004651"/>
    </source>
</evidence>
<evidence type="ECO:0000256" key="8">
    <source>
        <dbReference type="ARBA" id="ARBA00022692"/>
    </source>
</evidence>
<dbReference type="Proteomes" id="UP000694867">
    <property type="component" value="Unplaced"/>
</dbReference>
<reference evidence="15" key="1">
    <citation type="submission" date="2025-08" db="UniProtKB">
        <authorList>
            <consortium name="RefSeq"/>
        </authorList>
    </citation>
    <scope>IDENTIFICATION</scope>
</reference>
<keyword evidence="8 13" id="KW-0812">Transmembrane</keyword>
<keyword evidence="9" id="KW-0677">Repeat</keyword>
<evidence type="ECO:0000256" key="4">
    <source>
        <dbReference type="ARBA" id="ARBA00021741"/>
    </source>
</evidence>
<name>A0AAJ6QTU7_9ACAR</name>
<dbReference type="GeneID" id="100897688"/>
<evidence type="ECO:0000256" key="13">
    <source>
        <dbReference type="SAM" id="Phobius"/>
    </source>
</evidence>
<dbReference type="GO" id="GO:0051119">
    <property type="term" value="F:sugar transmembrane transporter activity"/>
    <property type="evidence" value="ECO:0007669"/>
    <property type="project" value="InterPro"/>
</dbReference>
<dbReference type="PANTHER" id="PTHR10791">
    <property type="entry name" value="RAG1-ACTIVATING PROTEIN 1"/>
    <property type="match status" value="1"/>
</dbReference>
<keyword evidence="6" id="KW-1003">Cell membrane</keyword>
<evidence type="ECO:0000256" key="9">
    <source>
        <dbReference type="ARBA" id="ARBA00022737"/>
    </source>
</evidence>
<evidence type="ECO:0000256" key="2">
    <source>
        <dbReference type="ARBA" id="ARBA00004653"/>
    </source>
</evidence>
<feature type="transmembrane region" description="Helical" evidence="13">
    <location>
        <begin position="121"/>
        <end position="144"/>
    </location>
</feature>
<dbReference type="FunFam" id="1.20.1280.290:FF:000004">
    <property type="entry name" value="Sugar transporter SWEET"/>
    <property type="match status" value="1"/>
</dbReference>
<dbReference type="Gene3D" id="1.20.1280.290">
    <property type="match status" value="2"/>
</dbReference>
<dbReference type="RefSeq" id="XP_003743689.1">
    <property type="nucleotide sequence ID" value="XM_003743641.1"/>
</dbReference>
<dbReference type="KEGG" id="goe:100897688"/>
<dbReference type="AlphaFoldDB" id="A0AAJ6QTU7"/>
<evidence type="ECO:0000256" key="10">
    <source>
        <dbReference type="ARBA" id="ARBA00022989"/>
    </source>
</evidence>
<accession>A0AAJ6QTU7</accession>
<keyword evidence="5" id="KW-0813">Transport</keyword>
<dbReference type="GO" id="GO:0005886">
    <property type="term" value="C:plasma membrane"/>
    <property type="evidence" value="ECO:0007669"/>
    <property type="project" value="UniProtKB-SubCell"/>
</dbReference>
<protein>
    <recommendedName>
        <fullName evidence="4">Sugar transporter SWEET1</fullName>
    </recommendedName>
</protein>
<feature type="transmembrane region" description="Helical" evidence="13">
    <location>
        <begin position="64"/>
        <end position="85"/>
    </location>
</feature>
<dbReference type="InterPro" id="IPR047664">
    <property type="entry name" value="SWEET"/>
</dbReference>